<dbReference type="PANTHER" id="PTHR31646">
    <property type="entry name" value="ALPHA-1,2-MANNOSYLTRANSFERASE MNN2"/>
    <property type="match status" value="1"/>
</dbReference>
<organism evidence="10 11">
    <name type="scientific">Orbilia ellipsospora</name>
    <dbReference type="NCBI Taxonomy" id="2528407"/>
    <lineage>
        <taxon>Eukaryota</taxon>
        <taxon>Fungi</taxon>
        <taxon>Dikarya</taxon>
        <taxon>Ascomycota</taxon>
        <taxon>Pezizomycotina</taxon>
        <taxon>Orbiliomycetes</taxon>
        <taxon>Orbiliales</taxon>
        <taxon>Orbiliaceae</taxon>
        <taxon>Orbilia</taxon>
    </lineage>
</organism>
<comment type="subcellular location">
    <subcellularLocation>
        <location evidence="1">Golgi apparatus membrane</location>
        <topology evidence="1">Single-pass type II membrane protein</topology>
    </subcellularLocation>
</comment>
<evidence type="ECO:0000256" key="1">
    <source>
        <dbReference type="ARBA" id="ARBA00004323"/>
    </source>
</evidence>
<keyword evidence="11" id="KW-1185">Reference proteome</keyword>
<dbReference type="PANTHER" id="PTHR31646:SF1">
    <property type="entry name" value="ALPHA-1,2-MANNOSYLTRANSFERASE MNN2"/>
    <property type="match status" value="1"/>
</dbReference>
<evidence type="ECO:0000256" key="5">
    <source>
        <dbReference type="ARBA" id="ARBA00022692"/>
    </source>
</evidence>
<evidence type="ECO:0000256" key="6">
    <source>
        <dbReference type="ARBA" id="ARBA00022968"/>
    </source>
</evidence>
<accession>A0AAV9XPB7</accession>
<keyword evidence="5" id="KW-0812">Transmembrane</keyword>
<keyword evidence="9" id="KW-0472">Membrane</keyword>
<comment type="similarity">
    <text evidence="3">Belongs to the MNN1/MNT family.</text>
</comment>
<keyword evidence="7" id="KW-1133">Transmembrane helix</keyword>
<evidence type="ECO:0000313" key="10">
    <source>
        <dbReference type="EMBL" id="KAK6543923.1"/>
    </source>
</evidence>
<evidence type="ECO:0000256" key="3">
    <source>
        <dbReference type="ARBA" id="ARBA00009105"/>
    </source>
</evidence>
<evidence type="ECO:0000256" key="4">
    <source>
        <dbReference type="ARBA" id="ARBA00022679"/>
    </source>
</evidence>
<dbReference type="EMBL" id="JAVHJO010000001">
    <property type="protein sequence ID" value="KAK6543923.1"/>
    <property type="molecule type" value="Genomic_DNA"/>
</dbReference>
<proteinExistence type="inferred from homology"/>
<dbReference type="GO" id="GO:0000026">
    <property type="term" value="F:alpha-1,2-mannosyltransferase activity"/>
    <property type="evidence" value="ECO:0007669"/>
    <property type="project" value="TreeGrafter"/>
</dbReference>
<name>A0AAV9XPB7_9PEZI</name>
<comment type="caution">
    <text evidence="10">The sequence shown here is derived from an EMBL/GenBank/DDBJ whole genome shotgun (WGS) entry which is preliminary data.</text>
</comment>
<evidence type="ECO:0000256" key="9">
    <source>
        <dbReference type="ARBA" id="ARBA00023136"/>
    </source>
</evidence>
<gene>
    <name evidence="10" type="ORF">TWF694_000641</name>
</gene>
<protein>
    <recommendedName>
        <fullName evidence="12">Alpha-1,2-mannosyltransferase</fullName>
    </recommendedName>
</protein>
<evidence type="ECO:0000256" key="8">
    <source>
        <dbReference type="ARBA" id="ARBA00023034"/>
    </source>
</evidence>
<keyword evidence="6" id="KW-0735">Signal-anchor</keyword>
<sequence>MKAEFWEKLYGLIEKNDPNCTHVANPDPVQNLAIGFNPAKGGERPDLVDPQPEDIERIKEAHSSFVGDLRSSDINIPYERGTRGIALTASLEQVPVLLTSIRMIRKTKSKLPIEVFLKNRDERDDHVCDVILPSLNAACILLSDIFESAKIDMAISQYQFKIMPILFSSFEDVLLLDCDSFPVTDPLRVFKEEPFRSTGMIVWPDFWQASESPHFFEVIQLDRDELPSLNVRASVESGQLMYSKAKHSKSIMLATYYNHYGPAYYYPLMSQGAPGQGDKETFAWAAMVFEEPFYAVRQGVQALGRFDSKGDHLGSAMVQHNPIIDYSITKKYGTPHQRAEDPAAGLQEVVDEQEVKGEPAFVHANFPKFDPSTIFDISAPGPTRDSNGTDVRCWTGAVDSFGFDVERGFWEEIMVVACSYEHKLKTWKNKEGICDKTKNYWRNVFDKP</sequence>
<dbReference type="InterPro" id="IPR029044">
    <property type="entry name" value="Nucleotide-diphossugar_trans"/>
</dbReference>
<dbReference type="AlphaFoldDB" id="A0AAV9XPB7"/>
<evidence type="ECO:0000313" key="11">
    <source>
        <dbReference type="Proteomes" id="UP001365542"/>
    </source>
</evidence>
<evidence type="ECO:0000256" key="7">
    <source>
        <dbReference type="ARBA" id="ARBA00022989"/>
    </source>
</evidence>
<keyword evidence="4" id="KW-0808">Transferase</keyword>
<dbReference type="GO" id="GO:0000139">
    <property type="term" value="C:Golgi membrane"/>
    <property type="evidence" value="ECO:0007669"/>
    <property type="project" value="UniProtKB-SubCell"/>
</dbReference>
<dbReference type="Proteomes" id="UP001365542">
    <property type="component" value="Unassembled WGS sequence"/>
</dbReference>
<dbReference type="GO" id="GO:0046354">
    <property type="term" value="P:mannan biosynthetic process"/>
    <property type="evidence" value="ECO:0007669"/>
    <property type="project" value="TreeGrafter"/>
</dbReference>
<dbReference type="Pfam" id="PF11051">
    <property type="entry name" value="Mannosyl_trans3"/>
    <property type="match status" value="2"/>
</dbReference>
<comment type="pathway">
    <text evidence="2">Protein modification; protein glycosylation.</text>
</comment>
<dbReference type="InterPro" id="IPR022751">
    <property type="entry name" value="Alpha_mannosyltransferase"/>
</dbReference>
<evidence type="ECO:0000256" key="2">
    <source>
        <dbReference type="ARBA" id="ARBA00004922"/>
    </source>
</evidence>
<keyword evidence="8" id="KW-0333">Golgi apparatus</keyword>
<reference evidence="10 11" key="1">
    <citation type="submission" date="2019-10" db="EMBL/GenBank/DDBJ databases">
        <authorList>
            <person name="Palmer J.M."/>
        </authorList>
    </citation>
    <scope>NUCLEOTIDE SEQUENCE [LARGE SCALE GENOMIC DNA]</scope>
    <source>
        <strain evidence="10 11">TWF694</strain>
    </source>
</reference>
<dbReference type="SUPFAM" id="SSF53448">
    <property type="entry name" value="Nucleotide-diphospho-sugar transferases"/>
    <property type="match status" value="1"/>
</dbReference>
<evidence type="ECO:0008006" key="12">
    <source>
        <dbReference type="Google" id="ProtNLM"/>
    </source>
</evidence>